<keyword evidence="1" id="KW-0378">Hydrolase</keyword>
<sequence>MIRMVAKTLKYFALTLSLLIISTLGSNSQILQEEQYLEGYWKFSIGDDEQWKQPDFDDSQWSSIRVPASWESQGYNDYNGYAWYRKTIRLDIIPKHDLVLRIGSIDDIDEVYINGRFVGNSGKMPPNTKTAYSEERFYTIPSSYWQKGANVIAIRVYDYYDQGGIIRGPVTLNTNVAEQLVSLNLAGSWKFAIHNQHNAEKANYDDSDWSDIQVPGFWESAGWPGYDGIAWYRKSFKLPAHLANEELILLLGRIDDEDKTWLNGTRIGGVSPGSLRSSLARGLFGSYQSHTTLRAYEIPQSIINTVGDNTIAIRVVDTGIDGGIYDGPIGIMTRQQFDTFKKMVRKEPDWIDTFWEWLNN</sequence>
<feature type="domain" description="Beta-galactosidase jelly roll" evidence="4">
    <location>
        <begin position="47"/>
        <end position="156"/>
    </location>
</feature>
<keyword evidence="3" id="KW-0732">Signal</keyword>
<evidence type="ECO:0000259" key="4">
    <source>
        <dbReference type="Pfam" id="PF13364"/>
    </source>
</evidence>
<name>A0A941J034_9BACT</name>
<dbReference type="SUPFAM" id="SSF49785">
    <property type="entry name" value="Galactose-binding domain-like"/>
    <property type="match status" value="2"/>
</dbReference>
<evidence type="ECO:0000256" key="3">
    <source>
        <dbReference type="SAM" id="SignalP"/>
    </source>
</evidence>
<gene>
    <name evidence="5" type="ORF">KDU71_20090</name>
</gene>
<evidence type="ECO:0000313" key="5">
    <source>
        <dbReference type="EMBL" id="MBR8537883.1"/>
    </source>
</evidence>
<keyword evidence="2" id="KW-0326">Glycosidase</keyword>
<evidence type="ECO:0000256" key="2">
    <source>
        <dbReference type="ARBA" id="ARBA00023295"/>
    </source>
</evidence>
<dbReference type="PANTHER" id="PTHR42732:SF1">
    <property type="entry name" value="BETA-MANNOSIDASE"/>
    <property type="match status" value="1"/>
</dbReference>
<dbReference type="PANTHER" id="PTHR42732">
    <property type="entry name" value="BETA-GALACTOSIDASE"/>
    <property type="match status" value="1"/>
</dbReference>
<comment type="caution">
    <text evidence="5">The sequence shown here is derived from an EMBL/GenBank/DDBJ whole genome shotgun (WGS) entry which is preliminary data.</text>
</comment>
<feature type="chain" id="PRO_5037968697" evidence="3">
    <location>
        <begin position="29"/>
        <end position="360"/>
    </location>
</feature>
<reference evidence="5" key="1">
    <citation type="journal article" date="2018" name="Int. J. Syst. Evol. Microbiol.">
        <title>Carboxylicivirga sediminis sp. nov., isolated from coastal sediment.</title>
        <authorList>
            <person name="Wang F.Q."/>
            <person name="Ren L.H."/>
            <person name="Zou R.J."/>
            <person name="Sun Y.Z."/>
            <person name="Liu X.J."/>
            <person name="Jiang F."/>
            <person name="Liu L.J."/>
        </authorList>
    </citation>
    <scope>NUCLEOTIDE SEQUENCE</scope>
    <source>
        <strain evidence="5">JR1</strain>
    </source>
</reference>
<evidence type="ECO:0000313" key="6">
    <source>
        <dbReference type="Proteomes" id="UP000679220"/>
    </source>
</evidence>
<dbReference type="AlphaFoldDB" id="A0A941J034"/>
<dbReference type="Proteomes" id="UP000679220">
    <property type="component" value="Unassembled WGS sequence"/>
</dbReference>
<protein>
    <submittedName>
        <fullName evidence="5">Beta galactosidase jelly roll domain-containing protein</fullName>
    </submittedName>
</protein>
<dbReference type="InterPro" id="IPR008979">
    <property type="entry name" value="Galactose-bd-like_sf"/>
</dbReference>
<dbReference type="InterPro" id="IPR051913">
    <property type="entry name" value="GH2_Domain-Containing"/>
</dbReference>
<evidence type="ECO:0000256" key="1">
    <source>
        <dbReference type="ARBA" id="ARBA00022801"/>
    </source>
</evidence>
<accession>A0A941J034</accession>
<dbReference type="Gene3D" id="2.60.120.260">
    <property type="entry name" value="Galactose-binding domain-like"/>
    <property type="match status" value="2"/>
</dbReference>
<keyword evidence="6" id="KW-1185">Reference proteome</keyword>
<reference evidence="5" key="2">
    <citation type="submission" date="2021-04" db="EMBL/GenBank/DDBJ databases">
        <authorList>
            <person name="Zhang T."/>
            <person name="Zhang Y."/>
            <person name="Lu D."/>
            <person name="Zuo D."/>
            <person name="Du Z."/>
        </authorList>
    </citation>
    <scope>NUCLEOTIDE SEQUENCE</scope>
    <source>
        <strain evidence="5">JR1</strain>
    </source>
</reference>
<organism evidence="5 6">
    <name type="scientific">Carboxylicivirga sediminis</name>
    <dbReference type="NCBI Taxonomy" id="2006564"/>
    <lineage>
        <taxon>Bacteria</taxon>
        <taxon>Pseudomonadati</taxon>
        <taxon>Bacteroidota</taxon>
        <taxon>Bacteroidia</taxon>
        <taxon>Marinilabiliales</taxon>
        <taxon>Marinilabiliaceae</taxon>
        <taxon>Carboxylicivirga</taxon>
    </lineage>
</organism>
<dbReference type="EMBL" id="JAGTAR010000042">
    <property type="protein sequence ID" value="MBR8537883.1"/>
    <property type="molecule type" value="Genomic_DNA"/>
</dbReference>
<dbReference type="InterPro" id="IPR025300">
    <property type="entry name" value="BetaGal_jelly_roll_dom"/>
</dbReference>
<feature type="signal peptide" evidence="3">
    <location>
        <begin position="1"/>
        <end position="28"/>
    </location>
</feature>
<dbReference type="Pfam" id="PF13364">
    <property type="entry name" value="BetaGal_ABD2"/>
    <property type="match status" value="1"/>
</dbReference>
<dbReference type="GO" id="GO:0004553">
    <property type="term" value="F:hydrolase activity, hydrolyzing O-glycosyl compounds"/>
    <property type="evidence" value="ECO:0007669"/>
    <property type="project" value="UniProtKB-ARBA"/>
</dbReference>
<dbReference type="RefSeq" id="WP_212192908.1">
    <property type="nucleotide sequence ID" value="NZ_JAGTAR010000042.1"/>
</dbReference>
<proteinExistence type="predicted"/>